<evidence type="ECO:0000313" key="9">
    <source>
        <dbReference type="EMBL" id="KAK4220747.1"/>
    </source>
</evidence>
<dbReference type="InterPro" id="IPR049326">
    <property type="entry name" value="Rhodopsin_dom_fungi"/>
</dbReference>
<accession>A0AAN7BEV0</accession>
<feature type="transmembrane region" description="Helical" evidence="7">
    <location>
        <begin position="16"/>
        <end position="37"/>
    </location>
</feature>
<feature type="transmembrane region" description="Helical" evidence="7">
    <location>
        <begin position="88"/>
        <end position="106"/>
    </location>
</feature>
<evidence type="ECO:0000313" key="10">
    <source>
        <dbReference type="Proteomes" id="UP001301958"/>
    </source>
</evidence>
<dbReference type="GO" id="GO:0016020">
    <property type="term" value="C:membrane"/>
    <property type="evidence" value="ECO:0007669"/>
    <property type="project" value="UniProtKB-SubCell"/>
</dbReference>
<comment type="subcellular location">
    <subcellularLocation>
        <location evidence="1">Membrane</location>
        <topology evidence="1">Multi-pass membrane protein</topology>
    </subcellularLocation>
</comment>
<feature type="transmembrane region" description="Helical" evidence="7">
    <location>
        <begin position="246"/>
        <end position="266"/>
    </location>
</feature>
<proteinExistence type="inferred from homology"/>
<feature type="region of interest" description="Disordered" evidence="6">
    <location>
        <begin position="277"/>
        <end position="310"/>
    </location>
</feature>
<comment type="caution">
    <text evidence="9">The sequence shown here is derived from an EMBL/GenBank/DDBJ whole genome shotgun (WGS) entry which is preliminary data.</text>
</comment>
<evidence type="ECO:0000259" key="8">
    <source>
        <dbReference type="Pfam" id="PF20684"/>
    </source>
</evidence>
<evidence type="ECO:0000256" key="3">
    <source>
        <dbReference type="ARBA" id="ARBA00022989"/>
    </source>
</evidence>
<comment type="similarity">
    <text evidence="5">Belongs to the SAT4 family.</text>
</comment>
<evidence type="ECO:0000256" key="7">
    <source>
        <dbReference type="SAM" id="Phobius"/>
    </source>
</evidence>
<evidence type="ECO:0000256" key="4">
    <source>
        <dbReference type="ARBA" id="ARBA00023136"/>
    </source>
</evidence>
<evidence type="ECO:0000256" key="5">
    <source>
        <dbReference type="ARBA" id="ARBA00038359"/>
    </source>
</evidence>
<dbReference type="AlphaFoldDB" id="A0AAN7BEV0"/>
<reference evidence="9" key="2">
    <citation type="submission" date="2023-05" db="EMBL/GenBank/DDBJ databases">
        <authorList>
            <consortium name="Lawrence Berkeley National Laboratory"/>
            <person name="Steindorff A."/>
            <person name="Hensen N."/>
            <person name="Bonometti L."/>
            <person name="Westerberg I."/>
            <person name="Brannstrom I.O."/>
            <person name="Guillou S."/>
            <person name="Cros-Aarteil S."/>
            <person name="Calhoun S."/>
            <person name="Haridas S."/>
            <person name="Kuo A."/>
            <person name="Mondo S."/>
            <person name="Pangilinan J."/>
            <person name="Riley R."/>
            <person name="Labutti K."/>
            <person name="Andreopoulos B."/>
            <person name="Lipzen A."/>
            <person name="Chen C."/>
            <person name="Yanf M."/>
            <person name="Daum C."/>
            <person name="Ng V."/>
            <person name="Clum A."/>
            <person name="Ohm R."/>
            <person name="Martin F."/>
            <person name="Silar P."/>
            <person name="Natvig D."/>
            <person name="Lalanne C."/>
            <person name="Gautier V."/>
            <person name="Ament-Velasquez S.L."/>
            <person name="Kruys A."/>
            <person name="Hutchinson M.I."/>
            <person name="Powell A.J."/>
            <person name="Barry K."/>
            <person name="Miller A.N."/>
            <person name="Grigoriev I.V."/>
            <person name="Debuchy R."/>
            <person name="Gladieux P."/>
            <person name="Thoren M.H."/>
            <person name="Johannesson H."/>
        </authorList>
    </citation>
    <scope>NUCLEOTIDE SEQUENCE</scope>
    <source>
        <strain evidence="9">CBS 990.96</strain>
    </source>
</reference>
<keyword evidence="4 7" id="KW-0472">Membrane</keyword>
<keyword evidence="2 7" id="KW-0812">Transmembrane</keyword>
<protein>
    <recommendedName>
        <fullName evidence="8">Rhodopsin domain-containing protein</fullName>
    </recommendedName>
</protein>
<feature type="transmembrane region" description="Helical" evidence="7">
    <location>
        <begin position="126"/>
        <end position="148"/>
    </location>
</feature>
<feature type="domain" description="Rhodopsin" evidence="8">
    <location>
        <begin position="33"/>
        <end position="272"/>
    </location>
</feature>
<gene>
    <name evidence="9" type="ORF">QBC38DRAFT_166815</name>
</gene>
<evidence type="ECO:0000256" key="6">
    <source>
        <dbReference type="SAM" id="MobiDB-lite"/>
    </source>
</evidence>
<evidence type="ECO:0000256" key="1">
    <source>
        <dbReference type="ARBA" id="ARBA00004141"/>
    </source>
</evidence>
<name>A0AAN7BEV0_9PEZI</name>
<feature type="transmembrane region" description="Helical" evidence="7">
    <location>
        <begin position="168"/>
        <end position="196"/>
    </location>
</feature>
<dbReference type="Proteomes" id="UP001301958">
    <property type="component" value="Unassembled WGS sequence"/>
</dbReference>
<reference evidence="9" key="1">
    <citation type="journal article" date="2023" name="Mol. Phylogenet. Evol.">
        <title>Genome-scale phylogeny and comparative genomics of the fungal order Sordariales.</title>
        <authorList>
            <person name="Hensen N."/>
            <person name="Bonometti L."/>
            <person name="Westerberg I."/>
            <person name="Brannstrom I.O."/>
            <person name="Guillou S."/>
            <person name="Cros-Aarteil S."/>
            <person name="Calhoun S."/>
            <person name="Haridas S."/>
            <person name="Kuo A."/>
            <person name="Mondo S."/>
            <person name="Pangilinan J."/>
            <person name="Riley R."/>
            <person name="LaButti K."/>
            <person name="Andreopoulos B."/>
            <person name="Lipzen A."/>
            <person name="Chen C."/>
            <person name="Yan M."/>
            <person name="Daum C."/>
            <person name="Ng V."/>
            <person name="Clum A."/>
            <person name="Steindorff A."/>
            <person name="Ohm R.A."/>
            <person name="Martin F."/>
            <person name="Silar P."/>
            <person name="Natvig D.O."/>
            <person name="Lalanne C."/>
            <person name="Gautier V."/>
            <person name="Ament-Velasquez S.L."/>
            <person name="Kruys A."/>
            <person name="Hutchinson M.I."/>
            <person name="Powell A.J."/>
            <person name="Barry K."/>
            <person name="Miller A.N."/>
            <person name="Grigoriev I.V."/>
            <person name="Debuchy R."/>
            <person name="Gladieux P."/>
            <person name="Hiltunen Thoren M."/>
            <person name="Johannesson H."/>
        </authorList>
    </citation>
    <scope>NUCLEOTIDE SEQUENCE</scope>
    <source>
        <strain evidence="9">CBS 990.96</strain>
    </source>
</reference>
<keyword evidence="10" id="KW-1185">Reference proteome</keyword>
<feature type="transmembrane region" description="Helical" evidence="7">
    <location>
        <begin position="49"/>
        <end position="68"/>
    </location>
</feature>
<dbReference type="PANTHER" id="PTHR33048:SF42">
    <property type="entry name" value="INTEGRAL MEMBRANE PROTEIN"/>
    <property type="match status" value="1"/>
</dbReference>
<dbReference type="EMBL" id="MU865649">
    <property type="protein sequence ID" value="KAK4220747.1"/>
    <property type="molecule type" value="Genomic_DNA"/>
</dbReference>
<feature type="compositionally biased region" description="Basic and acidic residues" evidence="6">
    <location>
        <begin position="296"/>
        <end position="310"/>
    </location>
</feature>
<dbReference type="Pfam" id="PF20684">
    <property type="entry name" value="Fung_rhodopsin"/>
    <property type="match status" value="1"/>
</dbReference>
<dbReference type="InterPro" id="IPR052337">
    <property type="entry name" value="SAT4-like"/>
</dbReference>
<feature type="transmembrane region" description="Helical" evidence="7">
    <location>
        <begin position="208"/>
        <end position="234"/>
    </location>
</feature>
<keyword evidence="3 7" id="KW-1133">Transmembrane helix</keyword>
<dbReference type="PANTHER" id="PTHR33048">
    <property type="entry name" value="PTH11-LIKE INTEGRAL MEMBRANE PROTEIN (AFU_ORTHOLOGUE AFUA_5G11245)"/>
    <property type="match status" value="1"/>
</dbReference>
<organism evidence="9 10">
    <name type="scientific">Podospora fimiseda</name>
    <dbReference type="NCBI Taxonomy" id="252190"/>
    <lineage>
        <taxon>Eukaryota</taxon>
        <taxon>Fungi</taxon>
        <taxon>Dikarya</taxon>
        <taxon>Ascomycota</taxon>
        <taxon>Pezizomycotina</taxon>
        <taxon>Sordariomycetes</taxon>
        <taxon>Sordariomycetidae</taxon>
        <taxon>Sordariales</taxon>
        <taxon>Podosporaceae</taxon>
        <taxon>Podospora</taxon>
    </lineage>
</organism>
<sequence length="310" mass="35148">MTVYIPLSENPRGIKIYAVQWPLTFLSMVFLGLRLYTKVLRRRQFWWDDYFIIAAWIFLLLSCCTTSINVRHGFGLHDADVPPENLGVFGIISNISGFASVLSVTLSKTSFALTLLRLVTDRWMKWLIYGLVALISVTHYISAIFFWVSCNPPAKTYKWDLPGECWPATFTISFSIFVGSCSAFSDFVLALLPWRILLRYNMYNREKLGVAAAMSVGILAGITCIVKLTTVPVLKQGDFSYNSLPLVLWGFIEPACTIIAASIPMMRHLFKRCNRTSQVNDDDSSTHSIEPQVYTRNDRYRPGVDPEPKA</sequence>
<evidence type="ECO:0000256" key="2">
    <source>
        <dbReference type="ARBA" id="ARBA00022692"/>
    </source>
</evidence>